<comment type="caution">
    <text evidence="2">The sequence shown here is derived from an EMBL/GenBank/DDBJ whole genome shotgun (WGS) entry which is preliminary data.</text>
</comment>
<evidence type="ECO:0000256" key="1">
    <source>
        <dbReference type="SAM" id="MobiDB-lite"/>
    </source>
</evidence>
<evidence type="ECO:0000313" key="2">
    <source>
        <dbReference type="EMBL" id="KAJ4443623.1"/>
    </source>
</evidence>
<dbReference type="EMBL" id="JAJSOF020000013">
    <property type="protein sequence ID" value="KAJ4443623.1"/>
    <property type="molecule type" value="Genomic_DNA"/>
</dbReference>
<feature type="compositionally biased region" description="Low complexity" evidence="1">
    <location>
        <begin position="85"/>
        <end position="95"/>
    </location>
</feature>
<organism evidence="2 3">
    <name type="scientific">Periplaneta americana</name>
    <name type="common">American cockroach</name>
    <name type="synonym">Blatta americana</name>
    <dbReference type="NCBI Taxonomy" id="6978"/>
    <lineage>
        <taxon>Eukaryota</taxon>
        <taxon>Metazoa</taxon>
        <taxon>Ecdysozoa</taxon>
        <taxon>Arthropoda</taxon>
        <taxon>Hexapoda</taxon>
        <taxon>Insecta</taxon>
        <taxon>Pterygota</taxon>
        <taxon>Neoptera</taxon>
        <taxon>Polyneoptera</taxon>
        <taxon>Dictyoptera</taxon>
        <taxon>Blattodea</taxon>
        <taxon>Blattoidea</taxon>
        <taxon>Blattidae</taxon>
        <taxon>Blattinae</taxon>
        <taxon>Periplaneta</taxon>
    </lineage>
</organism>
<proteinExistence type="predicted"/>
<name>A0ABQ8TAS4_PERAM</name>
<gene>
    <name evidence="2" type="ORF">ANN_05297</name>
</gene>
<reference evidence="2 3" key="1">
    <citation type="journal article" date="2022" name="Allergy">
        <title>Genome assembly and annotation of Periplaneta americana reveal a comprehensive cockroach allergen profile.</title>
        <authorList>
            <person name="Wang L."/>
            <person name="Xiong Q."/>
            <person name="Saelim N."/>
            <person name="Wang L."/>
            <person name="Nong W."/>
            <person name="Wan A.T."/>
            <person name="Shi M."/>
            <person name="Liu X."/>
            <person name="Cao Q."/>
            <person name="Hui J.H.L."/>
            <person name="Sookrung N."/>
            <person name="Leung T.F."/>
            <person name="Tungtrongchitr A."/>
            <person name="Tsui S.K.W."/>
        </authorList>
    </citation>
    <scope>NUCLEOTIDE SEQUENCE [LARGE SCALE GENOMIC DNA]</scope>
    <source>
        <strain evidence="2">PWHHKU_190912</strain>
    </source>
</reference>
<evidence type="ECO:0000313" key="3">
    <source>
        <dbReference type="Proteomes" id="UP001148838"/>
    </source>
</evidence>
<accession>A0ABQ8TAS4</accession>
<feature type="compositionally biased region" description="Acidic residues" evidence="1">
    <location>
        <begin position="60"/>
        <end position="76"/>
    </location>
</feature>
<feature type="region of interest" description="Disordered" evidence="1">
    <location>
        <begin position="1"/>
        <end position="95"/>
    </location>
</feature>
<feature type="compositionally biased region" description="Acidic residues" evidence="1">
    <location>
        <begin position="7"/>
        <end position="19"/>
    </location>
</feature>
<sequence length="116" mass="12874">MPKPGSEEEEEEEEEDAAGLDDLLSSPAEEMSEFREPTLPEGSNSNNRSRRNSEAVELISENDIEAETSEDIDPNADVELIHPYNSGNGDSSTDGNGEYYCVCDERSCTIIRRNDK</sequence>
<protein>
    <submittedName>
        <fullName evidence="2">Uncharacterized protein</fullName>
    </submittedName>
</protein>
<keyword evidence="3" id="KW-1185">Reference proteome</keyword>
<dbReference type="Proteomes" id="UP001148838">
    <property type="component" value="Unassembled WGS sequence"/>
</dbReference>